<protein>
    <submittedName>
        <fullName evidence="1">Uncharacterized protein</fullName>
    </submittedName>
</protein>
<sequence>MKLILTGVTGVAGLAVYRAALSDTAVSHITLLSRRPLPEWAVLPPNASEKTTTIVHNDFLTYPAELAKQLAEADAVVWALGRSAVGMTEQDYTEMTHNFPVNAAKALKEAGAGEGRSADNPFRFVYVSGEGSDPTEKSSQMWARVKGRAEHDLVELCNSTPGMKAHAFRPAYFFPPKEYPEDRKNQRPGWARSLDVIMTPLMRTVVPGLYIPTEDLGKVCVELAKGRWPDKQLTRNAEVRQLLVQDQ</sequence>
<keyword evidence="2" id="KW-1185">Reference proteome</keyword>
<dbReference type="InterPro" id="IPR036291">
    <property type="entry name" value="NAD(P)-bd_dom_sf"/>
</dbReference>
<dbReference type="OrthoDB" id="9975943at2759"/>
<proteinExistence type="predicted"/>
<evidence type="ECO:0000313" key="2">
    <source>
        <dbReference type="Proteomes" id="UP000015241"/>
    </source>
</evidence>
<evidence type="ECO:0000313" key="1">
    <source>
        <dbReference type="EMBL" id="EPS97402.1"/>
    </source>
</evidence>
<dbReference type="Gene3D" id="3.40.50.720">
    <property type="entry name" value="NAD(P)-binding Rossmann-like Domain"/>
    <property type="match status" value="1"/>
</dbReference>
<reference evidence="1 2" key="1">
    <citation type="journal article" date="2012" name="Science">
        <title>The Paleozoic origin of enzymatic lignin decomposition reconstructed from 31 fungal genomes.</title>
        <authorList>
            <person name="Floudas D."/>
            <person name="Binder M."/>
            <person name="Riley R."/>
            <person name="Barry K."/>
            <person name="Blanchette R.A."/>
            <person name="Henrissat B."/>
            <person name="Martinez A.T."/>
            <person name="Otillar R."/>
            <person name="Spatafora J.W."/>
            <person name="Yadav J.S."/>
            <person name="Aerts A."/>
            <person name="Benoit I."/>
            <person name="Boyd A."/>
            <person name="Carlson A."/>
            <person name="Copeland A."/>
            <person name="Coutinho P.M."/>
            <person name="de Vries R.P."/>
            <person name="Ferreira P."/>
            <person name="Findley K."/>
            <person name="Foster B."/>
            <person name="Gaskell J."/>
            <person name="Glotzer D."/>
            <person name="Gorecki P."/>
            <person name="Heitman J."/>
            <person name="Hesse C."/>
            <person name="Hori C."/>
            <person name="Igarashi K."/>
            <person name="Jurgens J.A."/>
            <person name="Kallen N."/>
            <person name="Kersten P."/>
            <person name="Kohler A."/>
            <person name="Kuees U."/>
            <person name="Kumar T.K.A."/>
            <person name="Kuo A."/>
            <person name="LaButti K."/>
            <person name="Larrondo L.F."/>
            <person name="Lindquist E."/>
            <person name="Ling A."/>
            <person name="Lombard V."/>
            <person name="Lucas S."/>
            <person name="Lundell T."/>
            <person name="Martin R."/>
            <person name="McLaughlin D.J."/>
            <person name="Morgenstern I."/>
            <person name="Morin E."/>
            <person name="Murat C."/>
            <person name="Nagy L.G."/>
            <person name="Nolan M."/>
            <person name="Ohm R.A."/>
            <person name="Patyshakuliyeva A."/>
            <person name="Rokas A."/>
            <person name="Ruiz-Duenas F.J."/>
            <person name="Sabat G."/>
            <person name="Salamov A."/>
            <person name="Samejima M."/>
            <person name="Schmutz J."/>
            <person name="Slot J.C."/>
            <person name="St John F."/>
            <person name="Stenlid J."/>
            <person name="Sun H."/>
            <person name="Sun S."/>
            <person name="Syed K."/>
            <person name="Tsang A."/>
            <person name="Wiebenga A."/>
            <person name="Young D."/>
            <person name="Pisabarro A."/>
            <person name="Eastwood D.C."/>
            <person name="Martin F."/>
            <person name="Cullen D."/>
            <person name="Grigoriev I.V."/>
            <person name="Hibbett D.S."/>
        </authorList>
    </citation>
    <scope>NUCLEOTIDE SEQUENCE</scope>
    <source>
        <strain evidence="2">FP-58527</strain>
    </source>
</reference>
<dbReference type="PANTHER" id="PTHR14097">
    <property type="entry name" value="OXIDOREDUCTASE HTATIP2"/>
    <property type="match status" value="1"/>
</dbReference>
<gene>
    <name evidence="1" type="ORF">FOMPIDRAFT_1018294</name>
</gene>
<name>S8DXQ5_FOMSC</name>
<dbReference type="AlphaFoldDB" id="S8DXQ5"/>
<organism evidence="1 2">
    <name type="scientific">Fomitopsis schrenkii</name>
    <name type="common">Brown rot fungus</name>
    <dbReference type="NCBI Taxonomy" id="2126942"/>
    <lineage>
        <taxon>Eukaryota</taxon>
        <taxon>Fungi</taxon>
        <taxon>Dikarya</taxon>
        <taxon>Basidiomycota</taxon>
        <taxon>Agaricomycotina</taxon>
        <taxon>Agaricomycetes</taxon>
        <taxon>Polyporales</taxon>
        <taxon>Fomitopsis</taxon>
    </lineage>
</organism>
<dbReference type="EMBL" id="KE504176">
    <property type="protein sequence ID" value="EPS97402.1"/>
    <property type="molecule type" value="Genomic_DNA"/>
</dbReference>
<dbReference type="SUPFAM" id="SSF51735">
    <property type="entry name" value="NAD(P)-binding Rossmann-fold domains"/>
    <property type="match status" value="1"/>
</dbReference>
<dbReference type="PANTHER" id="PTHR14097:SF8">
    <property type="entry name" value="NAD(P)-BINDING DOMAIN-CONTAINING PROTEIN"/>
    <property type="match status" value="1"/>
</dbReference>
<dbReference type="HOGENOM" id="CLU_071330_5_1_1"/>
<dbReference type="InParanoid" id="S8DXQ5"/>
<accession>S8DXQ5</accession>
<dbReference type="Proteomes" id="UP000015241">
    <property type="component" value="Unassembled WGS sequence"/>
</dbReference>
<dbReference type="eggNOG" id="ENOG502S03H">
    <property type="taxonomic scope" value="Eukaryota"/>
</dbReference>